<comment type="caution">
    <text evidence="2">The sequence shown here is derived from an EMBL/GenBank/DDBJ whole genome shotgun (WGS) entry which is preliminary data.</text>
</comment>
<evidence type="ECO:0000256" key="1">
    <source>
        <dbReference type="SAM" id="MobiDB-lite"/>
    </source>
</evidence>
<reference evidence="2" key="2">
    <citation type="submission" date="2020-11" db="EMBL/GenBank/DDBJ databases">
        <authorList>
            <person name="McCartney M.A."/>
            <person name="Auch B."/>
            <person name="Kono T."/>
            <person name="Mallez S."/>
            <person name="Becker A."/>
            <person name="Gohl D.M."/>
            <person name="Silverstein K.A.T."/>
            <person name="Koren S."/>
            <person name="Bechman K.B."/>
            <person name="Herman A."/>
            <person name="Abrahante J.E."/>
            <person name="Garbe J."/>
        </authorList>
    </citation>
    <scope>NUCLEOTIDE SEQUENCE</scope>
    <source>
        <strain evidence="2">Duluth1</strain>
        <tissue evidence="2">Whole animal</tissue>
    </source>
</reference>
<proteinExistence type="predicted"/>
<sequence length="122" mass="13563">MAEGTVADLIDARNYVDSVMGRCGVAIECLTPESTRKRHRSHGSLDNDNLTVKKSKCESNINDRSFVHTKRQLYSQSNGNKNATQRQQSEPKSCTESASNKQMKSANIGNTEPSAKWNKCQN</sequence>
<dbReference type="Proteomes" id="UP000828390">
    <property type="component" value="Unassembled WGS sequence"/>
</dbReference>
<feature type="region of interest" description="Disordered" evidence="1">
    <location>
        <begin position="31"/>
        <end position="51"/>
    </location>
</feature>
<evidence type="ECO:0000313" key="2">
    <source>
        <dbReference type="EMBL" id="KAH3888373.1"/>
    </source>
</evidence>
<name>A0A9D4S2S8_DREPO</name>
<dbReference type="AlphaFoldDB" id="A0A9D4S2S8"/>
<gene>
    <name evidence="2" type="ORF">DPMN_012406</name>
</gene>
<reference evidence="2" key="1">
    <citation type="journal article" date="2019" name="bioRxiv">
        <title>The Genome of the Zebra Mussel, Dreissena polymorpha: A Resource for Invasive Species Research.</title>
        <authorList>
            <person name="McCartney M.A."/>
            <person name="Auch B."/>
            <person name="Kono T."/>
            <person name="Mallez S."/>
            <person name="Zhang Y."/>
            <person name="Obille A."/>
            <person name="Becker A."/>
            <person name="Abrahante J.E."/>
            <person name="Garbe J."/>
            <person name="Badalamenti J.P."/>
            <person name="Herman A."/>
            <person name="Mangelson H."/>
            <person name="Liachko I."/>
            <person name="Sullivan S."/>
            <person name="Sone E.D."/>
            <person name="Koren S."/>
            <person name="Silverstein K.A.T."/>
            <person name="Beckman K.B."/>
            <person name="Gohl D.M."/>
        </authorList>
    </citation>
    <scope>NUCLEOTIDE SEQUENCE</scope>
    <source>
        <strain evidence="2">Duluth1</strain>
        <tissue evidence="2">Whole animal</tissue>
    </source>
</reference>
<dbReference type="EMBL" id="JAIWYP010000001">
    <property type="protein sequence ID" value="KAH3888373.1"/>
    <property type="molecule type" value="Genomic_DNA"/>
</dbReference>
<protein>
    <submittedName>
        <fullName evidence="2">Uncharacterized protein</fullName>
    </submittedName>
</protein>
<feature type="region of interest" description="Disordered" evidence="1">
    <location>
        <begin position="68"/>
        <end position="122"/>
    </location>
</feature>
<feature type="compositionally biased region" description="Polar residues" evidence="1">
    <location>
        <begin position="72"/>
        <end position="122"/>
    </location>
</feature>
<keyword evidence="3" id="KW-1185">Reference proteome</keyword>
<accession>A0A9D4S2S8</accession>
<organism evidence="2 3">
    <name type="scientific">Dreissena polymorpha</name>
    <name type="common">Zebra mussel</name>
    <name type="synonym">Mytilus polymorpha</name>
    <dbReference type="NCBI Taxonomy" id="45954"/>
    <lineage>
        <taxon>Eukaryota</taxon>
        <taxon>Metazoa</taxon>
        <taxon>Spiralia</taxon>
        <taxon>Lophotrochozoa</taxon>
        <taxon>Mollusca</taxon>
        <taxon>Bivalvia</taxon>
        <taxon>Autobranchia</taxon>
        <taxon>Heteroconchia</taxon>
        <taxon>Euheterodonta</taxon>
        <taxon>Imparidentia</taxon>
        <taxon>Neoheterodontei</taxon>
        <taxon>Myida</taxon>
        <taxon>Dreissenoidea</taxon>
        <taxon>Dreissenidae</taxon>
        <taxon>Dreissena</taxon>
    </lineage>
</organism>
<evidence type="ECO:0000313" key="3">
    <source>
        <dbReference type="Proteomes" id="UP000828390"/>
    </source>
</evidence>